<dbReference type="GO" id="GO:0008233">
    <property type="term" value="F:peptidase activity"/>
    <property type="evidence" value="ECO:0007669"/>
    <property type="project" value="TreeGrafter"/>
</dbReference>
<dbReference type="GO" id="GO:0019216">
    <property type="term" value="P:regulation of lipid metabolic process"/>
    <property type="evidence" value="ECO:0007669"/>
    <property type="project" value="TreeGrafter"/>
</dbReference>
<dbReference type="PANTHER" id="PTHR46520">
    <property type="entry name" value="SERINE BETA-LACTAMASE-LIKE PROTEIN LACTB, MITOCHONDRIAL"/>
    <property type="match status" value="1"/>
</dbReference>
<dbReference type="KEGG" id="pxi:J5O05_04905"/>
<keyword evidence="3" id="KW-1185">Reference proteome</keyword>
<dbReference type="PANTHER" id="PTHR46520:SF1">
    <property type="entry name" value="SERINE BETA-LACTAMASE-LIKE PROTEIN LACTB, MITOCHONDRIAL"/>
    <property type="match status" value="1"/>
</dbReference>
<gene>
    <name evidence="2" type="ORF">J5O05_04905</name>
</gene>
<evidence type="ECO:0000259" key="1">
    <source>
        <dbReference type="Pfam" id="PF00144"/>
    </source>
</evidence>
<dbReference type="GO" id="GO:0006508">
    <property type="term" value="P:proteolysis"/>
    <property type="evidence" value="ECO:0007669"/>
    <property type="project" value="TreeGrafter"/>
</dbReference>
<dbReference type="Gene3D" id="3.40.710.10">
    <property type="entry name" value="DD-peptidase/beta-lactamase superfamily"/>
    <property type="match status" value="1"/>
</dbReference>
<evidence type="ECO:0000313" key="3">
    <source>
        <dbReference type="Proteomes" id="UP000664904"/>
    </source>
</evidence>
<evidence type="ECO:0000313" key="2">
    <source>
        <dbReference type="EMBL" id="QTH72221.1"/>
    </source>
</evidence>
<reference evidence="2" key="1">
    <citation type="submission" date="2021-03" db="EMBL/GenBank/DDBJ databases">
        <title>Complete Genome of Pseudoalteromonas xiamenensis STKMTI.2, a new potential marine bacterium producing anti-Vibrio compounds.</title>
        <authorList>
            <person name="Handayani D.P."/>
            <person name="Isnansetyo A."/>
            <person name="Istiqomah I."/>
            <person name="Jumina J."/>
        </authorList>
    </citation>
    <scope>NUCLEOTIDE SEQUENCE</scope>
    <source>
        <strain evidence="2">STKMTI.2</strain>
    </source>
</reference>
<protein>
    <submittedName>
        <fullName evidence="2">Beta-lactamase family protein</fullName>
    </submittedName>
</protein>
<feature type="domain" description="Beta-lactamase-related" evidence="1">
    <location>
        <begin position="68"/>
        <end position="396"/>
    </location>
</feature>
<dbReference type="Pfam" id="PF00144">
    <property type="entry name" value="Beta-lactamase"/>
    <property type="match status" value="1"/>
</dbReference>
<dbReference type="AlphaFoldDB" id="A0A975HLL5"/>
<dbReference type="InterPro" id="IPR012338">
    <property type="entry name" value="Beta-lactam/transpept-like"/>
</dbReference>
<name>A0A975HLL5_9GAMM</name>
<dbReference type="Proteomes" id="UP000664904">
    <property type="component" value="Chromosome"/>
</dbReference>
<organism evidence="2 3">
    <name type="scientific">Pseudoalteromonas xiamenensis</name>
    <dbReference type="NCBI Taxonomy" id="882626"/>
    <lineage>
        <taxon>Bacteria</taxon>
        <taxon>Pseudomonadati</taxon>
        <taxon>Pseudomonadota</taxon>
        <taxon>Gammaproteobacteria</taxon>
        <taxon>Alteromonadales</taxon>
        <taxon>Pseudoalteromonadaceae</taxon>
        <taxon>Pseudoalteromonas</taxon>
    </lineage>
</organism>
<dbReference type="InterPro" id="IPR052794">
    <property type="entry name" value="Mito_Ser_Protease_LACTB"/>
</dbReference>
<dbReference type="RefSeq" id="WP_208843843.1">
    <property type="nucleotide sequence ID" value="NZ_CP072133.1"/>
</dbReference>
<dbReference type="SUPFAM" id="SSF56601">
    <property type="entry name" value="beta-lactamase/transpeptidase-like"/>
    <property type="match status" value="1"/>
</dbReference>
<accession>A0A975HLL5</accession>
<sequence length="424" mass="47739">MKHLKKTIFLLVLLIIGVYLKPIYGFYSHKEKLPMSPWGWLELQGHLPQNTELYDGRYQSVAAQSLKLLAQHQEEIQVPGITASIAIDNHRVWTGAIGWADIETQQPMTSATQFRIGSTSKALTSVGLAQLVKANLITLDTPLEAIYHDLPNPQWANMTPRQLASHMAGIPHYGENTQLSGLLASIRLDRHFDDVHDAVSLFKDSDLLFKPGEQFEYSSLGTVLLSDVMQIRANMPYQQWMQGSVIDPLQLTNTATEQNVRDQTAHHLATFYWHPKATPTSLRVWREVDLSHRLAGGGWISTSEDLAKLGQSMLQEEFIPAFIRNQFWSPQILNNGQVNPQNYAIGWRKGQLDLGTEMGLVDYYHHGGVSRGAQCFLVVVPAFQLSLAINTNVKTNRFHDFAKITTPIVKLFASQYIQLNQSVN</sequence>
<proteinExistence type="predicted"/>
<dbReference type="InterPro" id="IPR001466">
    <property type="entry name" value="Beta-lactam-related"/>
</dbReference>
<dbReference type="EMBL" id="CP072133">
    <property type="protein sequence ID" value="QTH72221.1"/>
    <property type="molecule type" value="Genomic_DNA"/>
</dbReference>